<accession>A0ABR9XN66</accession>
<keyword evidence="1" id="KW-1133">Transmembrane helix</keyword>
<keyword evidence="3" id="KW-1185">Reference proteome</keyword>
<evidence type="ECO:0000256" key="1">
    <source>
        <dbReference type="SAM" id="Phobius"/>
    </source>
</evidence>
<keyword evidence="1" id="KW-0472">Membrane</keyword>
<organism evidence="2 3">
    <name type="scientific">Mucilaginibacter boryungensis</name>
    <dbReference type="NCBI Taxonomy" id="768480"/>
    <lineage>
        <taxon>Bacteria</taxon>
        <taxon>Pseudomonadati</taxon>
        <taxon>Bacteroidota</taxon>
        <taxon>Sphingobacteriia</taxon>
        <taxon>Sphingobacteriales</taxon>
        <taxon>Sphingobacteriaceae</taxon>
        <taxon>Mucilaginibacter</taxon>
    </lineage>
</organism>
<evidence type="ECO:0000313" key="3">
    <source>
        <dbReference type="Proteomes" id="UP000632774"/>
    </source>
</evidence>
<evidence type="ECO:0000313" key="2">
    <source>
        <dbReference type="EMBL" id="MBE9668817.1"/>
    </source>
</evidence>
<dbReference type="Proteomes" id="UP000632774">
    <property type="component" value="Unassembled WGS sequence"/>
</dbReference>
<name>A0ABR9XN66_9SPHI</name>
<dbReference type="RefSeq" id="WP_194108197.1">
    <property type="nucleotide sequence ID" value="NZ_JADFFM010000002.1"/>
</dbReference>
<protein>
    <submittedName>
        <fullName evidence="2">Uncharacterized protein</fullName>
    </submittedName>
</protein>
<reference evidence="2 3" key="1">
    <citation type="submission" date="2020-10" db="EMBL/GenBank/DDBJ databases">
        <title>Mucilaginibacter mali sp. nov., isolated from rhizosphere soil of apple orchard.</title>
        <authorList>
            <person name="Lee J.-S."/>
            <person name="Kim H.S."/>
            <person name="Kim J.-S."/>
        </authorList>
    </citation>
    <scope>NUCLEOTIDE SEQUENCE [LARGE SCALE GENOMIC DNA]</scope>
    <source>
        <strain evidence="2 3">KCTC 23157</strain>
    </source>
</reference>
<sequence>MILFYSLIVLILPFIIFINVLIYHFTIKKALNNYIIPKLKENDLAFIQYKWPGLFSNGNFKNAPKLTPMNRNGQPSSSLYADIIYYTPMGETKRVTARIDTSFFLIKNVSYSANV</sequence>
<feature type="transmembrane region" description="Helical" evidence="1">
    <location>
        <begin position="6"/>
        <end position="25"/>
    </location>
</feature>
<gene>
    <name evidence="2" type="ORF">IRJ18_20785</name>
</gene>
<proteinExistence type="predicted"/>
<keyword evidence="1" id="KW-0812">Transmembrane</keyword>
<dbReference type="EMBL" id="JADFFM010000002">
    <property type="protein sequence ID" value="MBE9668817.1"/>
    <property type="molecule type" value="Genomic_DNA"/>
</dbReference>
<comment type="caution">
    <text evidence="2">The sequence shown here is derived from an EMBL/GenBank/DDBJ whole genome shotgun (WGS) entry which is preliminary data.</text>
</comment>